<dbReference type="Pfam" id="PF00515">
    <property type="entry name" value="TPR_1"/>
    <property type="match status" value="2"/>
</dbReference>
<sequence length="173" mass="19474">MKTIIHLLHIASRHHQNGDLSQAETVYRQILETQPENADVFHLLGLISFQRNCFTDAVSFISRAVVIDPLELAYLFSLGSIYSAVEKSDDAIKCYEKILEICPDSVEAYFCMGSILEQQEEIDEAIAHYQRASQINSGFLDAYIQEGRLLRVKGELEKAVEVYTVAETISPSS</sequence>
<gene>
    <name evidence="1" type="ORF">METZ01_LOCUS320779</name>
</gene>
<dbReference type="AlphaFoldDB" id="A0A382P5N5"/>
<reference evidence="1" key="1">
    <citation type="submission" date="2018-05" db="EMBL/GenBank/DDBJ databases">
        <authorList>
            <person name="Lanie J.A."/>
            <person name="Ng W.-L."/>
            <person name="Kazmierczak K.M."/>
            <person name="Andrzejewski T.M."/>
            <person name="Davidsen T.M."/>
            <person name="Wayne K.J."/>
            <person name="Tettelin H."/>
            <person name="Glass J.I."/>
            <person name="Rusch D."/>
            <person name="Podicherti R."/>
            <person name="Tsui H.-C.T."/>
            <person name="Winkler M.E."/>
        </authorList>
    </citation>
    <scope>NUCLEOTIDE SEQUENCE</scope>
</reference>
<dbReference type="SUPFAM" id="SSF48452">
    <property type="entry name" value="TPR-like"/>
    <property type="match status" value="1"/>
</dbReference>
<dbReference type="PROSITE" id="PS50005">
    <property type="entry name" value="TPR"/>
    <property type="match status" value="3"/>
</dbReference>
<feature type="non-terminal residue" evidence="1">
    <location>
        <position position="173"/>
    </location>
</feature>
<name>A0A382P5N5_9ZZZZ</name>
<dbReference type="InterPro" id="IPR011990">
    <property type="entry name" value="TPR-like_helical_dom_sf"/>
</dbReference>
<evidence type="ECO:0000313" key="1">
    <source>
        <dbReference type="EMBL" id="SVC67925.1"/>
    </source>
</evidence>
<proteinExistence type="predicted"/>
<accession>A0A382P5N5</accession>
<protein>
    <submittedName>
        <fullName evidence="1">Uncharacterized protein</fullName>
    </submittedName>
</protein>
<organism evidence="1">
    <name type="scientific">marine metagenome</name>
    <dbReference type="NCBI Taxonomy" id="408172"/>
    <lineage>
        <taxon>unclassified sequences</taxon>
        <taxon>metagenomes</taxon>
        <taxon>ecological metagenomes</taxon>
    </lineage>
</organism>
<dbReference type="EMBL" id="UINC01104627">
    <property type="protein sequence ID" value="SVC67925.1"/>
    <property type="molecule type" value="Genomic_DNA"/>
</dbReference>
<dbReference type="PANTHER" id="PTHR44366">
    <property type="entry name" value="UDP-N-ACETYLGLUCOSAMINE--PEPTIDE N-ACETYLGLUCOSAMINYLTRANSFERASE 110 KDA SUBUNIT"/>
    <property type="match status" value="1"/>
</dbReference>
<dbReference type="PROSITE" id="PS50293">
    <property type="entry name" value="TPR_REGION"/>
    <property type="match status" value="1"/>
</dbReference>
<dbReference type="Pfam" id="PF13432">
    <property type="entry name" value="TPR_16"/>
    <property type="match status" value="1"/>
</dbReference>
<dbReference type="Gene3D" id="1.25.40.10">
    <property type="entry name" value="Tetratricopeptide repeat domain"/>
    <property type="match status" value="1"/>
</dbReference>
<dbReference type="InterPro" id="IPR037919">
    <property type="entry name" value="OGT"/>
</dbReference>
<dbReference type="GO" id="GO:0006493">
    <property type="term" value="P:protein O-linked glycosylation"/>
    <property type="evidence" value="ECO:0007669"/>
    <property type="project" value="InterPro"/>
</dbReference>
<dbReference type="SMART" id="SM00028">
    <property type="entry name" value="TPR"/>
    <property type="match status" value="5"/>
</dbReference>
<dbReference type="PANTHER" id="PTHR44366:SF1">
    <property type="entry name" value="UDP-N-ACETYLGLUCOSAMINE--PEPTIDE N-ACETYLGLUCOSAMINYLTRANSFERASE 110 KDA SUBUNIT"/>
    <property type="match status" value="1"/>
</dbReference>
<dbReference type="GO" id="GO:0097363">
    <property type="term" value="F:protein O-acetylglucosaminyltransferase activity"/>
    <property type="evidence" value="ECO:0007669"/>
    <property type="project" value="TreeGrafter"/>
</dbReference>
<dbReference type="InterPro" id="IPR019734">
    <property type="entry name" value="TPR_rpt"/>
</dbReference>